<reference evidence="1" key="1">
    <citation type="submission" date="2019-08" db="EMBL/GenBank/DDBJ databases">
        <authorList>
            <person name="Kucharzyk K."/>
            <person name="Murdoch R.W."/>
            <person name="Higgins S."/>
            <person name="Loffler F."/>
        </authorList>
    </citation>
    <scope>NUCLEOTIDE SEQUENCE</scope>
</reference>
<protein>
    <submittedName>
        <fullName evidence="1">Uncharacterized protein</fullName>
    </submittedName>
</protein>
<name>A0A645D7Y0_9ZZZZ</name>
<proteinExistence type="predicted"/>
<evidence type="ECO:0000313" key="1">
    <source>
        <dbReference type="EMBL" id="MPM85168.1"/>
    </source>
</evidence>
<gene>
    <name evidence="1" type="ORF">SDC9_132246</name>
</gene>
<dbReference type="AlphaFoldDB" id="A0A645D7Y0"/>
<organism evidence="1">
    <name type="scientific">bioreactor metagenome</name>
    <dbReference type="NCBI Taxonomy" id="1076179"/>
    <lineage>
        <taxon>unclassified sequences</taxon>
        <taxon>metagenomes</taxon>
        <taxon>ecological metagenomes</taxon>
    </lineage>
</organism>
<accession>A0A645D7Y0</accession>
<dbReference type="AntiFam" id="ANF00222">
    <property type="entry name" value="Shadow ORF (opposite groL1)"/>
</dbReference>
<comment type="caution">
    <text evidence="1">The sequence shown here is derived from an EMBL/GenBank/DDBJ whole genome shotgun (WGS) entry which is preliminary data.</text>
</comment>
<sequence>MFGYFLTGKLNTFAQQYRIIALFHRSDTFMNHRLSQNRRGCCTVTGRIIGIVGDFNYQLGSHIFKRIIQFNLFGDCDTVINDQRRTIFLIQNNIAPLRTHCSLYGISQIVNTLDHRITGFFSI</sequence>
<dbReference type="EMBL" id="VSSQ01033536">
    <property type="protein sequence ID" value="MPM85168.1"/>
    <property type="molecule type" value="Genomic_DNA"/>
</dbReference>